<feature type="region of interest" description="Disordered" evidence="1">
    <location>
        <begin position="29"/>
        <end position="65"/>
    </location>
</feature>
<dbReference type="PROSITE" id="PS51257">
    <property type="entry name" value="PROKAR_LIPOPROTEIN"/>
    <property type="match status" value="1"/>
</dbReference>
<name>A0ABU1FNT9_9MICO</name>
<protein>
    <submittedName>
        <fullName evidence="2">Uncharacterized protein</fullName>
    </submittedName>
</protein>
<feature type="compositionally biased region" description="Pro residues" evidence="1">
    <location>
        <begin position="49"/>
        <end position="59"/>
    </location>
</feature>
<evidence type="ECO:0000313" key="3">
    <source>
        <dbReference type="Proteomes" id="UP001260072"/>
    </source>
</evidence>
<dbReference type="Proteomes" id="UP001260072">
    <property type="component" value="Unassembled WGS sequence"/>
</dbReference>
<keyword evidence="3" id="KW-1185">Reference proteome</keyword>
<evidence type="ECO:0000256" key="1">
    <source>
        <dbReference type="SAM" id="MobiDB-lite"/>
    </source>
</evidence>
<dbReference type="RefSeq" id="WP_310521698.1">
    <property type="nucleotide sequence ID" value="NZ_BAABBS010000002.1"/>
</dbReference>
<gene>
    <name evidence="2" type="ORF">RH861_15145</name>
</gene>
<organism evidence="2 3">
    <name type="scientific">Agromyces indicus</name>
    <dbReference type="NCBI Taxonomy" id="758919"/>
    <lineage>
        <taxon>Bacteria</taxon>
        <taxon>Bacillati</taxon>
        <taxon>Actinomycetota</taxon>
        <taxon>Actinomycetes</taxon>
        <taxon>Micrococcales</taxon>
        <taxon>Microbacteriaceae</taxon>
        <taxon>Agromyces</taxon>
    </lineage>
</organism>
<evidence type="ECO:0000313" key="2">
    <source>
        <dbReference type="EMBL" id="MDR5693409.1"/>
    </source>
</evidence>
<feature type="compositionally biased region" description="Low complexity" evidence="1">
    <location>
        <begin position="32"/>
        <end position="48"/>
    </location>
</feature>
<dbReference type="EMBL" id="JAVKGS010000005">
    <property type="protein sequence ID" value="MDR5693409.1"/>
    <property type="molecule type" value="Genomic_DNA"/>
</dbReference>
<reference evidence="3" key="1">
    <citation type="submission" date="2023-07" db="EMBL/GenBank/DDBJ databases">
        <title>Description of three actinobacteria isolated from air of manufacturing shop in a pharmaceutical factory.</title>
        <authorList>
            <person name="Zhang D.-F."/>
        </authorList>
    </citation>
    <scope>NUCLEOTIDE SEQUENCE [LARGE SCALE GENOMIC DNA]</scope>
    <source>
        <strain evidence="3">CCTCC AB 2011122</strain>
    </source>
</reference>
<sequence length="196" mass="20740">MASLHRSVSTGIGTAVLLLALTGCTGPSEPVATESAAAPTKTEATPTGTPTPTPTPEPSAEPSTRLADCGTVLDEAGNADLAEDDLKPFEYQYQSWDYPLLAEFVADGVVCQWAGGGDVFVVVGQLAMDEATWDATRADLEAAGYRQDDSFGIDGFVDGPDSPDESYPTRGFVWRDGILYYVSYPGILEFVPAFQS</sequence>
<proteinExistence type="predicted"/>
<accession>A0ABU1FNT9</accession>
<comment type="caution">
    <text evidence="2">The sequence shown here is derived from an EMBL/GenBank/DDBJ whole genome shotgun (WGS) entry which is preliminary data.</text>
</comment>